<proteinExistence type="predicted"/>
<name>A0AA39X003_9PEZI</name>
<gene>
    <name evidence="2" type="ORF">B0T17DRAFT_531001</name>
</gene>
<protein>
    <submittedName>
        <fullName evidence="2">Uncharacterized protein</fullName>
    </submittedName>
</protein>
<evidence type="ECO:0000313" key="3">
    <source>
        <dbReference type="Proteomes" id="UP001174934"/>
    </source>
</evidence>
<organism evidence="2 3">
    <name type="scientific">Bombardia bombarda</name>
    <dbReference type="NCBI Taxonomy" id="252184"/>
    <lineage>
        <taxon>Eukaryota</taxon>
        <taxon>Fungi</taxon>
        <taxon>Dikarya</taxon>
        <taxon>Ascomycota</taxon>
        <taxon>Pezizomycotina</taxon>
        <taxon>Sordariomycetes</taxon>
        <taxon>Sordariomycetidae</taxon>
        <taxon>Sordariales</taxon>
        <taxon>Lasiosphaeriaceae</taxon>
        <taxon>Bombardia</taxon>
    </lineage>
</organism>
<evidence type="ECO:0000313" key="2">
    <source>
        <dbReference type="EMBL" id="KAK0624767.1"/>
    </source>
</evidence>
<keyword evidence="1" id="KW-1133">Transmembrane helix</keyword>
<dbReference type="EMBL" id="JAULSR010000003">
    <property type="protein sequence ID" value="KAK0624767.1"/>
    <property type="molecule type" value="Genomic_DNA"/>
</dbReference>
<feature type="transmembrane region" description="Helical" evidence="1">
    <location>
        <begin position="98"/>
        <end position="120"/>
    </location>
</feature>
<sequence length="136" mass="15497">MKKASKAEDKISADPLLEILCGKRTRSSEIQNLPGSLWPQPCRYIGSNHLRKQDEYSISADLPLLGPRLLILQEFNLRQRPRGFWALWRDRRDKPKWYTFWVVLIVGGFTIVLSIVQIALSTAQLAVSIKPPTGPD</sequence>
<reference evidence="2" key="1">
    <citation type="submission" date="2023-06" db="EMBL/GenBank/DDBJ databases">
        <title>Genome-scale phylogeny and comparative genomics of the fungal order Sordariales.</title>
        <authorList>
            <consortium name="Lawrence Berkeley National Laboratory"/>
            <person name="Hensen N."/>
            <person name="Bonometti L."/>
            <person name="Westerberg I."/>
            <person name="Brannstrom I.O."/>
            <person name="Guillou S."/>
            <person name="Cros-Aarteil S."/>
            <person name="Calhoun S."/>
            <person name="Haridas S."/>
            <person name="Kuo A."/>
            <person name="Mondo S."/>
            <person name="Pangilinan J."/>
            <person name="Riley R."/>
            <person name="LaButti K."/>
            <person name="Andreopoulos B."/>
            <person name="Lipzen A."/>
            <person name="Chen C."/>
            <person name="Yanf M."/>
            <person name="Daum C."/>
            <person name="Ng V."/>
            <person name="Clum A."/>
            <person name="Steindorff A."/>
            <person name="Ohm R."/>
            <person name="Martin F."/>
            <person name="Silar P."/>
            <person name="Natvig D."/>
            <person name="Lalanne C."/>
            <person name="Gautier V."/>
            <person name="Ament-velasquez S.L."/>
            <person name="Kruys A."/>
            <person name="Hutchinson M.I."/>
            <person name="Powell A.J."/>
            <person name="Barry K."/>
            <person name="Miller A.N."/>
            <person name="Grigoriev I.V."/>
            <person name="Debuchy R."/>
            <person name="Gladieux P."/>
            <person name="Thoren M.H."/>
            <person name="Johannesson H."/>
        </authorList>
    </citation>
    <scope>NUCLEOTIDE SEQUENCE</scope>
    <source>
        <strain evidence="2">SMH3391-2</strain>
    </source>
</reference>
<keyword evidence="1" id="KW-0472">Membrane</keyword>
<keyword evidence="3" id="KW-1185">Reference proteome</keyword>
<comment type="caution">
    <text evidence="2">The sequence shown here is derived from an EMBL/GenBank/DDBJ whole genome shotgun (WGS) entry which is preliminary data.</text>
</comment>
<evidence type="ECO:0000256" key="1">
    <source>
        <dbReference type="SAM" id="Phobius"/>
    </source>
</evidence>
<accession>A0AA39X003</accession>
<dbReference type="AlphaFoldDB" id="A0AA39X003"/>
<keyword evidence="1" id="KW-0812">Transmembrane</keyword>
<dbReference type="Proteomes" id="UP001174934">
    <property type="component" value="Unassembled WGS sequence"/>
</dbReference>